<gene>
    <name evidence="1" type="ORF">L207DRAFT_107249</name>
</gene>
<keyword evidence="2" id="KW-1185">Reference proteome</keyword>
<accession>A0A2J6R9B6</accession>
<dbReference type="Proteomes" id="UP000235786">
    <property type="component" value="Unassembled WGS sequence"/>
</dbReference>
<evidence type="ECO:0000313" key="2">
    <source>
        <dbReference type="Proteomes" id="UP000235786"/>
    </source>
</evidence>
<protein>
    <submittedName>
        <fullName evidence="1">Uncharacterized protein</fullName>
    </submittedName>
</protein>
<dbReference type="EMBL" id="KZ613952">
    <property type="protein sequence ID" value="PMD35129.1"/>
    <property type="molecule type" value="Genomic_DNA"/>
</dbReference>
<proteinExistence type="predicted"/>
<evidence type="ECO:0000313" key="1">
    <source>
        <dbReference type="EMBL" id="PMD35129.1"/>
    </source>
</evidence>
<sequence length="125" mass="14346">MWRRGQQVHCQRRNSRHVKCSHQFCEYEQVFPSLYSYTAQGVCSRASSEDLLTSFITRDAPPSLQVSIWSALYVALYLTVSFDLRPFFKMLIYQFGAISWKIGCNAIGDGGNIKRNTVEVREILG</sequence>
<organism evidence="1 2">
    <name type="scientific">Hyaloscypha variabilis (strain UAMH 11265 / GT02V1 / F)</name>
    <name type="common">Meliniomyces variabilis</name>
    <dbReference type="NCBI Taxonomy" id="1149755"/>
    <lineage>
        <taxon>Eukaryota</taxon>
        <taxon>Fungi</taxon>
        <taxon>Dikarya</taxon>
        <taxon>Ascomycota</taxon>
        <taxon>Pezizomycotina</taxon>
        <taxon>Leotiomycetes</taxon>
        <taxon>Helotiales</taxon>
        <taxon>Hyaloscyphaceae</taxon>
        <taxon>Hyaloscypha</taxon>
        <taxon>Hyaloscypha variabilis</taxon>
    </lineage>
</organism>
<name>A0A2J6R9B6_HYAVF</name>
<dbReference type="AlphaFoldDB" id="A0A2J6R9B6"/>
<reference evidence="1 2" key="1">
    <citation type="submission" date="2016-04" db="EMBL/GenBank/DDBJ databases">
        <title>A degradative enzymes factory behind the ericoid mycorrhizal symbiosis.</title>
        <authorList>
            <consortium name="DOE Joint Genome Institute"/>
            <person name="Martino E."/>
            <person name="Morin E."/>
            <person name="Grelet G."/>
            <person name="Kuo A."/>
            <person name="Kohler A."/>
            <person name="Daghino S."/>
            <person name="Barry K."/>
            <person name="Choi C."/>
            <person name="Cichocki N."/>
            <person name="Clum A."/>
            <person name="Copeland A."/>
            <person name="Hainaut M."/>
            <person name="Haridas S."/>
            <person name="Labutti K."/>
            <person name="Lindquist E."/>
            <person name="Lipzen A."/>
            <person name="Khouja H.-R."/>
            <person name="Murat C."/>
            <person name="Ohm R."/>
            <person name="Olson A."/>
            <person name="Spatafora J."/>
            <person name="Veneault-Fourrey C."/>
            <person name="Henrissat B."/>
            <person name="Grigoriev I."/>
            <person name="Martin F."/>
            <person name="Perotto S."/>
        </authorList>
    </citation>
    <scope>NUCLEOTIDE SEQUENCE [LARGE SCALE GENOMIC DNA]</scope>
    <source>
        <strain evidence="1 2">F</strain>
    </source>
</reference>